<gene>
    <name evidence="1" type="ORF">ACH61_01687</name>
</gene>
<accession>A0A166HUJ0</accession>
<comment type="caution">
    <text evidence="1">The sequence shown here is derived from an EMBL/GenBank/DDBJ whole genome shotgun (WGS) entry which is preliminary data.</text>
</comment>
<sequence>MRGGLGEAVGINYVSASDKAALVRQLARVDAQDYFERGIELAIEQDSLLVEPMDISDLYAVEVDFAEDLERANLFV</sequence>
<dbReference type="AlphaFoldDB" id="A0A166HUJ0"/>
<name>A0A166HUJ0_9MICO</name>
<dbReference type="Proteomes" id="UP000076717">
    <property type="component" value="Unassembled WGS sequence"/>
</dbReference>
<organism evidence="1 2">
    <name type="scientific">Rathayibacter tanaceti</name>
    <dbReference type="NCBI Taxonomy" id="1671680"/>
    <lineage>
        <taxon>Bacteria</taxon>
        <taxon>Bacillati</taxon>
        <taxon>Actinomycetota</taxon>
        <taxon>Actinomycetes</taxon>
        <taxon>Micrococcales</taxon>
        <taxon>Microbacteriaceae</taxon>
        <taxon>Rathayibacter</taxon>
    </lineage>
</organism>
<evidence type="ECO:0000313" key="2">
    <source>
        <dbReference type="Proteomes" id="UP000076717"/>
    </source>
</evidence>
<protein>
    <submittedName>
        <fullName evidence="1">Uncharacterized protein</fullName>
    </submittedName>
</protein>
<keyword evidence="2" id="KW-1185">Reference proteome</keyword>
<evidence type="ECO:0000313" key="1">
    <source>
        <dbReference type="EMBL" id="KZX21176.1"/>
    </source>
</evidence>
<dbReference type="EMBL" id="LIIN01000050">
    <property type="protein sequence ID" value="KZX21176.1"/>
    <property type="molecule type" value="Genomic_DNA"/>
</dbReference>
<dbReference type="PATRIC" id="fig|1671680.3.peg.1798"/>
<proteinExistence type="predicted"/>
<reference evidence="1 2" key="1">
    <citation type="submission" date="2015-08" db="EMBL/GenBank/DDBJ databases">
        <title>Draft Genome Sequence of Rathayibacter sp. Strain VKM Ac-2596 Isolated from Leaf Gall Induced by Plant-Parasitic Nematodes.</title>
        <authorList>
            <person name="Vasilenko O.V."/>
            <person name="Starodumova I.P."/>
            <person name="Tarlachkov S.V."/>
            <person name="Dorofeeva L.V."/>
            <person name="Evtushenko L.I."/>
        </authorList>
    </citation>
    <scope>NUCLEOTIDE SEQUENCE [LARGE SCALE GENOMIC DNA]</scope>
    <source>
        <strain evidence="1 2">VKM Ac-2596</strain>
    </source>
</reference>